<accession>A0A942A3K7</accession>
<dbReference type="Gene3D" id="3.40.640.10">
    <property type="entry name" value="Type I PLP-dependent aspartate aminotransferase-like (Major domain)"/>
    <property type="match status" value="1"/>
</dbReference>
<dbReference type="GO" id="GO:0042286">
    <property type="term" value="F:glutamate-1-semialdehyde 2,1-aminomutase activity"/>
    <property type="evidence" value="ECO:0007669"/>
    <property type="project" value="UniProtKB-UniRule"/>
</dbReference>
<name>A0A942A3K7_9BACT</name>
<evidence type="ECO:0000256" key="6">
    <source>
        <dbReference type="ARBA" id="ARBA00023244"/>
    </source>
</evidence>
<comment type="subunit">
    <text evidence="7">Homodimer.</text>
</comment>
<reference evidence="8" key="1">
    <citation type="journal article" date="2021" name="ISME J.">
        <title>Fine-scale metabolic discontinuity in a stratified prokaryote microbiome of a Red Sea deep halocline.</title>
        <authorList>
            <person name="Michoud G."/>
            <person name="Ngugi D.K."/>
            <person name="Barozzi A."/>
            <person name="Merlino G."/>
            <person name="Calleja M.L."/>
            <person name="Delgado-Huertas A."/>
            <person name="Moran X.A.G."/>
            <person name="Daffonchio D."/>
        </authorList>
    </citation>
    <scope>NUCLEOTIDE SEQUENCE</scope>
    <source>
        <strain evidence="8">SuakinDeep_MAG55_1</strain>
    </source>
</reference>
<comment type="subcellular location">
    <subcellularLocation>
        <location evidence="7">Cytoplasm</location>
    </subcellularLocation>
</comment>
<comment type="catalytic activity">
    <reaction evidence="7">
        <text>(S)-4-amino-5-oxopentanoate = 5-aminolevulinate</text>
        <dbReference type="Rhea" id="RHEA:14265"/>
        <dbReference type="ChEBI" id="CHEBI:57501"/>
        <dbReference type="ChEBI" id="CHEBI:356416"/>
        <dbReference type="EC" id="5.4.3.8"/>
    </reaction>
</comment>
<dbReference type="EMBL" id="JAANXD010000084">
    <property type="protein sequence ID" value="MBS1259186.1"/>
    <property type="molecule type" value="Genomic_DNA"/>
</dbReference>
<dbReference type="GO" id="GO:0006782">
    <property type="term" value="P:protoporphyrinogen IX biosynthetic process"/>
    <property type="evidence" value="ECO:0007669"/>
    <property type="project" value="UniProtKB-UniRule"/>
</dbReference>
<dbReference type="GO" id="GO:0008483">
    <property type="term" value="F:transaminase activity"/>
    <property type="evidence" value="ECO:0007669"/>
    <property type="project" value="InterPro"/>
</dbReference>
<evidence type="ECO:0000256" key="4">
    <source>
        <dbReference type="ARBA" id="ARBA00022898"/>
    </source>
</evidence>
<dbReference type="NCBIfam" id="NF000818">
    <property type="entry name" value="PRK00062.1"/>
    <property type="match status" value="1"/>
</dbReference>
<keyword evidence="4 7" id="KW-0663">Pyridoxal phosphate</keyword>
<feature type="modified residue" description="N6-(pyridoxal phosphate)lysine" evidence="7">
    <location>
        <position position="268"/>
    </location>
</feature>
<comment type="cofactor">
    <cofactor evidence="1 7">
        <name>pyridoxal 5'-phosphate</name>
        <dbReference type="ChEBI" id="CHEBI:597326"/>
    </cofactor>
</comment>
<dbReference type="GO" id="GO:0030170">
    <property type="term" value="F:pyridoxal phosphate binding"/>
    <property type="evidence" value="ECO:0007669"/>
    <property type="project" value="InterPro"/>
</dbReference>
<dbReference type="CDD" id="cd00610">
    <property type="entry name" value="OAT_like"/>
    <property type="match status" value="1"/>
</dbReference>
<dbReference type="PANTHER" id="PTHR43713">
    <property type="entry name" value="GLUTAMATE-1-SEMIALDEHYDE 2,1-AMINOMUTASE"/>
    <property type="match status" value="1"/>
</dbReference>
<keyword evidence="6 7" id="KW-0627">Porphyrin biosynthesis</keyword>
<evidence type="ECO:0000313" key="9">
    <source>
        <dbReference type="Proteomes" id="UP000722750"/>
    </source>
</evidence>
<dbReference type="NCBIfam" id="TIGR00713">
    <property type="entry name" value="hemL"/>
    <property type="match status" value="1"/>
</dbReference>
<dbReference type="EC" id="5.4.3.8" evidence="7"/>
<evidence type="ECO:0000256" key="2">
    <source>
        <dbReference type="ARBA" id="ARBA00004819"/>
    </source>
</evidence>
<dbReference type="AlphaFoldDB" id="A0A942A3K7"/>
<dbReference type="InterPro" id="IPR015421">
    <property type="entry name" value="PyrdxlP-dep_Trfase_major"/>
</dbReference>
<proteinExistence type="inferred from homology"/>
<dbReference type="InterPro" id="IPR049704">
    <property type="entry name" value="Aminotrans_3_PPA_site"/>
</dbReference>
<keyword evidence="7" id="KW-0963">Cytoplasm</keyword>
<evidence type="ECO:0000313" key="8">
    <source>
        <dbReference type="EMBL" id="MBS1259186.1"/>
    </source>
</evidence>
<dbReference type="PANTHER" id="PTHR43713:SF3">
    <property type="entry name" value="GLUTAMATE-1-SEMIALDEHYDE 2,1-AMINOMUTASE 1, CHLOROPLASTIC-RELATED"/>
    <property type="match status" value="1"/>
</dbReference>
<dbReference type="FunFam" id="3.40.640.10:FF:000021">
    <property type="entry name" value="Glutamate-1-semialdehyde 2,1-aminomutase"/>
    <property type="match status" value="1"/>
</dbReference>
<evidence type="ECO:0000256" key="1">
    <source>
        <dbReference type="ARBA" id="ARBA00001933"/>
    </source>
</evidence>
<dbReference type="InterPro" id="IPR015422">
    <property type="entry name" value="PyrdxlP-dep_Trfase_small"/>
</dbReference>
<dbReference type="Pfam" id="PF00202">
    <property type="entry name" value="Aminotran_3"/>
    <property type="match status" value="1"/>
</dbReference>
<dbReference type="InterPro" id="IPR015424">
    <property type="entry name" value="PyrdxlP-dep_Trfase"/>
</dbReference>
<keyword evidence="5 7" id="KW-0413">Isomerase</keyword>
<dbReference type="PROSITE" id="PS00600">
    <property type="entry name" value="AA_TRANSFER_CLASS_3"/>
    <property type="match status" value="1"/>
</dbReference>
<comment type="pathway">
    <text evidence="2">Porphyrin-containing compound metabolism; protoporphyrin-IX biosynthesis; 5-aminolevulinate from L-glutamyl-tRNA(Glu): step 2/2.</text>
</comment>
<dbReference type="SUPFAM" id="SSF53383">
    <property type="entry name" value="PLP-dependent transferases"/>
    <property type="match status" value="1"/>
</dbReference>
<evidence type="ECO:0000256" key="5">
    <source>
        <dbReference type="ARBA" id="ARBA00023235"/>
    </source>
</evidence>
<sequence length="430" mass="46393">MLVVDKSKEAFREALKSIPGSVNSPVRAFGAVGGDPLFIESGHGCYLNDIDGNRYVDYVLSWGPLILGHLEKSVVKSLKGILKKGTSFGAPTELETHLAQLVKEAMPSIEKIRMVNSGTEATMSAIRLARGYTKRDIVIKFDGCYHGHVDGLLVQAGSGATTLGVPTSPGVPQDYVRNTVTIPFNDLGAVKEVCKNRGEEIACIILEPVAGNMGVIPPKKGYLKGLREIADKHGIVLIFDEVMTGFRVAHGGVQALQKVTPDLTTLGKIIGGGLPVGAYGGKAEIMDCISPVGPVYQAGTLSGNPMAMTCGIATLEKLKKKSLYKKLERNSKRLAEGLKKSAEEAGIPTYHTRVGSMLCTFFSEDEVTDYESAKKCNTERYASYFHGMLEKGFYFAPSQFEAAFISTAHGEEDIDATIEASREVMKFLKN</sequence>
<dbReference type="InterPro" id="IPR005814">
    <property type="entry name" value="Aminotrans_3"/>
</dbReference>
<comment type="similarity">
    <text evidence="3 7">Belongs to the class-III pyridoxal-phosphate-dependent aminotransferase family. HemL subfamily.</text>
</comment>
<dbReference type="Proteomes" id="UP000722750">
    <property type="component" value="Unassembled WGS sequence"/>
</dbReference>
<gene>
    <name evidence="7" type="primary">hemL</name>
    <name evidence="8" type="ORF">MAG551_02253</name>
</gene>
<dbReference type="Gene3D" id="3.90.1150.10">
    <property type="entry name" value="Aspartate Aminotransferase, domain 1"/>
    <property type="match status" value="1"/>
</dbReference>
<dbReference type="GO" id="GO:0005737">
    <property type="term" value="C:cytoplasm"/>
    <property type="evidence" value="ECO:0007669"/>
    <property type="project" value="UniProtKB-SubCell"/>
</dbReference>
<comment type="caution">
    <text evidence="8">The sequence shown here is derived from an EMBL/GenBank/DDBJ whole genome shotgun (WGS) entry which is preliminary data.</text>
</comment>
<protein>
    <recommendedName>
        <fullName evidence="7">Glutamate-1-semialdehyde 2,1-aminomutase</fullName>
        <shortName evidence="7">GSA</shortName>
        <ecNumber evidence="7">5.4.3.8</ecNumber>
    </recommendedName>
    <alternativeName>
        <fullName evidence="7">Glutamate-1-semialdehyde aminotransferase</fullName>
        <shortName evidence="7">GSA-AT</shortName>
    </alternativeName>
</protein>
<dbReference type="InterPro" id="IPR004639">
    <property type="entry name" value="4pyrrol_synth_GluAld_NH2Trfase"/>
</dbReference>
<evidence type="ECO:0000256" key="7">
    <source>
        <dbReference type="HAMAP-Rule" id="MF_00375"/>
    </source>
</evidence>
<dbReference type="HAMAP" id="MF_00375">
    <property type="entry name" value="HemL_aminotrans_3"/>
    <property type="match status" value="1"/>
</dbReference>
<evidence type="ECO:0000256" key="3">
    <source>
        <dbReference type="ARBA" id="ARBA00008981"/>
    </source>
</evidence>
<organism evidence="8 9">
    <name type="scientific">Candidatus Scalindua arabica</name>
    <dbReference type="NCBI Taxonomy" id="1127984"/>
    <lineage>
        <taxon>Bacteria</taxon>
        <taxon>Pseudomonadati</taxon>
        <taxon>Planctomycetota</taxon>
        <taxon>Candidatus Brocadiia</taxon>
        <taxon>Candidatus Brocadiales</taxon>
        <taxon>Candidatus Scalinduaceae</taxon>
        <taxon>Candidatus Scalindua</taxon>
    </lineage>
</organism>